<dbReference type="EMBL" id="CAMKVN010000162">
    <property type="protein sequence ID" value="CAI2164539.1"/>
    <property type="molecule type" value="Genomic_DNA"/>
</dbReference>
<accession>A0A9W4SCC5</accession>
<sequence>MPAMIMSARHETLQGHITSLLKAYWNIFFKATSQLQIIASVHKYNESKKRLEDCFVASSKKGE</sequence>
<evidence type="ECO:0000313" key="2">
    <source>
        <dbReference type="Proteomes" id="UP001153678"/>
    </source>
</evidence>
<evidence type="ECO:0000313" key="1">
    <source>
        <dbReference type="EMBL" id="CAI2164539.1"/>
    </source>
</evidence>
<name>A0A9W4SCC5_9GLOM</name>
<gene>
    <name evidence="1" type="ORF">FWILDA_LOCUS1619</name>
</gene>
<protein>
    <submittedName>
        <fullName evidence="1">18858_t:CDS:1</fullName>
    </submittedName>
</protein>
<proteinExistence type="predicted"/>
<dbReference type="Proteomes" id="UP001153678">
    <property type="component" value="Unassembled WGS sequence"/>
</dbReference>
<organism evidence="1 2">
    <name type="scientific">Funneliformis geosporum</name>
    <dbReference type="NCBI Taxonomy" id="1117311"/>
    <lineage>
        <taxon>Eukaryota</taxon>
        <taxon>Fungi</taxon>
        <taxon>Fungi incertae sedis</taxon>
        <taxon>Mucoromycota</taxon>
        <taxon>Glomeromycotina</taxon>
        <taxon>Glomeromycetes</taxon>
        <taxon>Glomerales</taxon>
        <taxon>Glomeraceae</taxon>
        <taxon>Funneliformis</taxon>
    </lineage>
</organism>
<comment type="caution">
    <text evidence="1">The sequence shown here is derived from an EMBL/GenBank/DDBJ whole genome shotgun (WGS) entry which is preliminary data.</text>
</comment>
<reference evidence="1" key="1">
    <citation type="submission" date="2022-08" db="EMBL/GenBank/DDBJ databases">
        <authorList>
            <person name="Kallberg Y."/>
            <person name="Tangrot J."/>
            <person name="Rosling A."/>
        </authorList>
    </citation>
    <scope>NUCLEOTIDE SEQUENCE</scope>
    <source>
        <strain evidence="1">Wild A</strain>
    </source>
</reference>
<dbReference type="AlphaFoldDB" id="A0A9W4SCC5"/>
<keyword evidence="2" id="KW-1185">Reference proteome</keyword>